<feature type="transmembrane region" description="Helical" evidence="1">
    <location>
        <begin position="278"/>
        <end position="296"/>
    </location>
</feature>
<keyword evidence="1" id="KW-1133">Transmembrane helix</keyword>
<accession>A0A855IR78</accession>
<feature type="transmembrane region" description="Helical" evidence="1">
    <location>
        <begin position="93"/>
        <end position="112"/>
    </location>
</feature>
<feature type="transmembrane region" description="Helical" evidence="1">
    <location>
        <begin position="163"/>
        <end position="192"/>
    </location>
</feature>
<feature type="transmembrane region" description="Helical" evidence="1">
    <location>
        <begin position="124"/>
        <end position="143"/>
    </location>
</feature>
<feature type="transmembrane region" description="Helical" evidence="1">
    <location>
        <begin position="199"/>
        <end position="217"/>
    </location>
</feature>
<evidence type="ECO:0000313" key="3">
    <source>
        <dbReference type="Proteomes" id="UP000235554"/>
    </source>
</evidence>
<comment type="caution">
    <text evidence="2">The sequence shown here is derived from an EMBL/GenBank/DDBJ whole genome shotgun (WGS) entry which is preliminary data.</text>
</comment>
<evidence type="ECO:0000256" key="1">
    <source>
        <dbReference type="SAM" id="Phobius"/>
    </source>
</evidence>
<dbReference type="Proteomes" id="UP000235554">
    <property type="component" value="Unassembled WGS sequence"/>
</dbReference>
<dbReference type="EMBL" id="MCZJ01000014">
    <property type="protein sequence ID" value="PMM57993.1"/>
    <property type="molecule type" value="Genomic_DNA"/>
</dbReference>
<evidence type="ECO:0000313" key="2">
    <source>
        <dbReference type="EMBL" id="PMM57993.1"/>
    </source>
</evidence>
<feature type="transmembrane region" description="Helical" evidence="1">
    <location>
        <begin position="6"/>
        <end position="26"/>
    </location>
</feature>
<protein>
    <submittedName>
        <fullName evidence="2">Uncharacterized protein</fullName>
    </submittedName>
</protein>
<dbReference type="AlphaFoldDB" id="A0A855IR78"/>
<name>A0A855IR78_9VIBR</name>
<reference evidence="3" key="1">
    <citation type="submission" date="2016-07" db="EMBL/GenBank/DDBJ databases">
        <title>Nontailed viruses are major unrecognized killers of bacteria in the ocean.</title>
        <authorList>
            <person name="Kauffman K."/>
            <person name="Hussain F."/>
            <person name="Yang J."/>
            <person name="Arevalo P."/>
            <person name="Brown J."/>
            <person name="Cutler M."/>
            <person name="Kelly L."/>
            <person name="Polz M.F."/>
        </authorList>
    </citation>
    <scope>NUCLEOTIDE SEQUENCE [LARGE SCALE GENOMIC DNA]</scope>
    <source>
        <strain evidence="3">10N.261.48.A1</strain>
    </source>
</reference>
<feature type="transmembrane region" description="Helical" evidence="1">
    <location>
        <begin position="308"/>
        <end position="327"/>
    </location>
</feature>
<feature type="transmembrane region" description="Helical" evidence="1">
    <location>
        <begin position="333"/>
        <end position="349"/>
    </location>
</feature>
<keyword evidence="1" id="KW-0812">Transmembrane</keyword>
<organism evidence="2 3">
    <name type="scientific">Vibrio lentus</name>
    <dbReference type="NCBI Taxonomy" id="136468"/>
    <lineage>
        <taxon>Bacteria</taxon>
        <taxon>Pseudomonadati</taxon>
        <taxon>Pseudomonadota</taxon>
        <taxon>Gammaproteobacteria</taxon>
        <taxon>Vibrionales</taxon>
        <taxon>Vibrionaceae</taxon>
        <taxon>Vibrio</taxon>
    </lineage>
</organism>
<keyword evidence="1" id="KW-0472">Membrane</keyword>
<proteinExistence type="predicted"/>
<gene>
    <name evidence="2" type="ORF">BCT50_22825</name>
</gene>
<sequence>MYRILLQLPFFIILFLISVAYFIFYYNVAQLGYENSFDILAKIVNLHDHNVYVEKIQSISSGGVKYEANNDFGIALIYLITYVYTGFNNIVDIYLFSFLFNFNLLFLAFIFYNKICNIENLDNITCLFFFTNISLVYFSQLINKDMVTYLILLLALYSGVKKNYLFLIILLPVAFLIRQQLALCIVTYIFLMLCRNTKFWLVVSYTLSSLVAGYISVHMNIISDESLGGGISSFIVKFNRDYYVGYLFFNPIRLLQYFYSIPQSFFNIYVDNNIDMAALFRFMMLPFVFLSMSFIFRSIVQFRVTRLTSVKPFFILTYSFFICWLMNPTINGRYIILILPMMVLGYCVQRKYIVRRE</sequence>